<keyword evidence="3" id="KW-0677">Repeat</keyword>
<dbReference type="Pfam" id="PF01966">
    <property type="entry name" value="HD"/>
    <property type="match status" value="1"/>
</dbReference>
<comment type="caution">
    <text evidence="10">The sequence shown here is derived from an EMBL/GenBank/DDBJ whole genome shotgun (WGS) entry which is preliminary data.</text>
</comment>
<keyword evidence="6 7" id="KW-0511">Multifunctional enzyme</keyword>
<dbReference type="Gene3D" id="1.20.120.330">
    <property type="entry name" value="Nucleotidyltransferases domain 2"/>
    <property type="match status" value="1"/>
</dbReference>
<evidence type="ECO:0000256" key="5">
    <source>
        <dbReference type="ARBA" id="ARBA00022842"/>
    </source>
</evidence>
<dbReference type="HAMAP" id="MF_00277">
    <property type="entry name" value="PII_uridylyl_transf"/>
    <property type="match status" value="1"/>
</dbReference>
<comment type="function">
    <text evidence="7">Modifies, by uridylylation and deuridylylation, the PII regulatory proteins (GlnB and homologs), in response to the nitrogen status of the cell that GlnD senses through the glutamine level. Under low glutamine levels, catalyzes the conversion of the PII proteins and UTP to PII-UMP and PPi, while under higher glutamine levels, GlnD hydrolyzes PII-UMP to PII and UMP (deuridylylation). Thus, controls uridylylation state and activity of the PII proteins, and plays an important role in the regulation of nitrogen metabolism.</text>
</comment>
<dbReference type="AlphaFoldDB" id="A0A8J6ND42"/>
<proteinExistence type="inferred from homology"/>
<evidence type="ECO:0000313" key="10">
    <source>
        <dbReference type="EMBL" id="MBC8317744.1"/>
    </source>
</evidence>
<comment type="caution">
    <text evidence="7">Lacks conserved residue(s) required for the propagation of feature annotation.</text>
</comment>
<gene>
    <name evidence="7 10" type="primary">glnD</name>
    <name evidence="10" type="ORF">H8E41_07535</name>
</gene>
<dbReference type="PANTHER" id="PTHR47320">
    <property type="entry name" value="BIFUNCTIONAL URIDYLYLTRANSFERASE/URIDYLYL-REMOVING ENZYME"/>
    <property type="match status" value="1"/>
</dbReference>
<dbReference type="Pfam" id="PF08335">
    <property type="entry name" value="GlnD_UR_UTase"/>
    <property type="match status" value="1"/>
</dbReference>
<dbReference type="Gene3D" id="3.30.460.10">
    <property type="entry name" value="Beta Polymerase, domain 2"/>
    <property type="match status" value="1"/>
</dbReference>
<dbReference type="InterPro" id="IPR006674">
    <property type="entry name" value="HD_domain"/>
</dbReference>
<evidence type="ECO:0000256" key="3">
    <source>
        <dbReference type="ARBA" id="ARBA00022737"/>
    </source>
</evidence>
<dbReference type="CDD" id="cd04900">
    <property type="entry name" value="ACT_UUR-like_1"/>
    <property type="match status" value="1"/>
</dbReference>
<evidence type="ECO:0000256" key="6">
    <source>
        <dbReference type="ARBA" id="ARBA00023268"/>
    </source>
</evidence>
<dbReference type="PIRSF" id="PIRSF006288">
    <property type="entry name" value="PII_uridyltransf"/>
    <property type="match status" value="1"/>
</dbReference>
<dbReference type="InterPro" id="IPR002912">
    <property type="entry name" value="ACT_dom"/>
</dbReference>
<feature type="domain" description="HD" evidence="9">
    <location>
        <begin position="431"/>
        <end position="545"/>
    </location>
</feature>
<dbReference type="Pfam" id="PF01842">
    <property type="entry name" value="ACT"/>
    <property type="match status" value="1"/>
</dbReference>
<dbReference type="SUPFAM" id="SSF81891">
    <property type="entry name" value="Poly A polymerase C-terminal region-like"/>
    <property type="match status" value="1"/>
</dbReference>
<dbReference type="PROSITE" id="PS51831">
    <property type="entry name" value="HD"/>
    <property type="match status" value="1"/>
</dbReference>
<dbReference type="InterPro" id="IPR013546">
    <property type="entry name" value="PII_UdlTrfase/GS_AdlTrfase"/>
</dbReference>
<keyword evidence="1 7" id="KW-0808">Transferase</keyword>
<keyword evidence="5 7" id="KW-0460">Magnesium</keyword>
<dbReference type="SUPFAM" id="SSF81301">
    <property type="entry name" value="Nucleotidyltransferase"/>
    <property type="match status" value="1"/>
</dbReference>
<dbReference type="SMART" id="SM00471">
    <property type="entry name" value="HDc"/>
    <property type="match status" value="1"/>
</dbReference>
<dbReference type="EC" id="3.1.4.-" evidence="7"/>
<dbReference type="SUPFAM" id="SSF55021">
    <property type="entry name" value="ACT-like"/>
    <property type="match status" value="2"/>
</dbReference>
<reference evidence="10 11" key="1">
    <citation type="submission" date="2020-08" db="EMBL/GenBank/DDBJ databases">
        <title>Bridging the membrane lipid divide: bacteria of the FCB group superphylum have the potential to synthesize archaeal ether lipids.</title>
        <authorList>
            <person name="Villanueva L."/>
            <person name="Von Meijenfeldt F.A.B."/>
            <person name="Westbye A.B."/>
            <person name="Yadav S."/>
            <person name="Hopmans E.C."/>
            <person name="Dutilh B.E."/>
            <person name="Sinninghe Damste J.S."/>
        </authorList>
    </citation>
    <scope>NUCLEOTIDE SEQUENCE [LARGE SCALE GENOMIC DNA]</scope>
    <source>
        <strain evidence="10">NIOZ-UU47</strain>
    </source>
</reference>
<dbReference type="GO" id="GO:0008773">
    <property type="term" value="F:[protein-PII] uridylyltransferase activity"/>
    <property type="evidence" value="ECO:0007669"/>
    <property type="project" value="UniProtKB-UniRule"/>
</dbReference>
<evidence type="ECO:0000256" key="7">
    <source>
        <dbReference type="HAMAP-Rule" id="MF_00277"/>
    </source>
</evidence>
<evidence type="ECO:0000256" key="2">
    <source>
        <dbReference type="ARBA" id="ARBA00022695"/>
    </source>
</evidence>
<dbReference type="PANTHER" id="PTHR47320:SF1">
    <property type="entry name" value="BIFUNCTIONAL URIDYLYLTRANSFERASE_URIDYLYL-REMOVING ENZYME"/>
    <property type="match status" value="1"/>
</dbReference>
<comment type="catalytic activity">
    <reaction evidence="7">
        <text>[protein-PII]-uridylyl-L-tyrosine + H2O = [protein-PII]-L-tyrosine + UMP + H(+)</text>
        <dbReference type="Rhea" id="RHEA:48600"/>
        <dbReference type="Rhea" id="RHEA-COMP:12147"/>
        <dbReference type="Rhea" id="RHEA-COMP:12148"/>
        <dbReference type="ChEBI" id="CHEBI:15377"/>
        <dbReference type="ChEBI" id="CHEBI:15378"/>
        <dbReference type="ChEBI" id="CHEBI:46858"/>
        <dbReference type="ChEBI" id="CHEBI:57865"/>
        <dbReference type="ChEBI" id="CHEBI:90602"/>
    </reaction>
</comment>
<comment type="activity regulation">
    <text evidence="7">Uridylyltransferase (UTase) activity is inhibited by glutamine, while glutamine activates uridylyl-removing (UR) activity.</text>
</comment>
<accession>A0A8J6ND42</accession>
<feature type="domain" description="ACT" evidence="8">
    <location>
        <begin position="769"/>
        <end position="839"/>
    </location>
</feature>
<dbReference type="InterPro" id="IPR010043">
    <property type="entry name" value="UTase/UR"/>
</dbReference>
<dbReference type="EC" id="2.7.7.59" evidence="7"/>
<dbReference type="Proteomes" id="UP000614424">
    <property type="component" value="Unassembled WGS sequence"/>
</dbReference>
<sequence length="839" mass="95700">MKEGLRAKRASLETLWKQGLGGKALIKKHTSLMDKTLASAFKHCKDKSSGMALVALGGYGRRELFPFSDIDLMLLHDKCTEEDLTAVAEAVFYPLWDAGLEVGHGVRTPKICLSEAKKDFFLQVSILDAHLLAGSESLYADLISRFQKKFVEGRRKQFVQDMILHCRKRHERFGNHSYLLEPHIKEGKGGFRDIQAMLWTAKVVFSLDDLEAMQLAGLLTREEKQNFEAAWDNLVRIRNRLHYISGRKNDQLFFEHQEEMAGAFQYKDTSGMMGVERFMKELHAHLRTIAVTTDMFFEHVTEVLGLSKSKLQDKALETGITLRLGRIQLTDQELLKSRPHLLLRVFLQSAKTGAPIHHRTRKAIRDHLDIVTDKNRRSKRMAKSFMELISHESALPALTELVESGLLSAYMPEFTHLESLSQHDIYHVFTVDRHLLQCVDEISTLRRSEQRIFKLINTPHILFLAALLHDIGKGYQENHSVYGAKLCKDIGERLGLTAGEIDDLTFLVREHLFLAEIALRRDLEDESLILRCARKVKTPERLSMLYLLTIADARATGPSIWTDWKAALLQELYLKTANALEHAEKLPDNTAQETQWLRDQITPLLAKDNSFDMDILPDDYLQGFSPAEVAVHIQHHTQLEYKPILTTPSIHEAHWSVLIIANDRPGMLSKICGTLALHNLRILSAQIYTWSDGTVIDVIDVASTLDKNFEDQDWEALQNDLTQAVQLRLGLTHRLAKKLKPALRRKSKPGRRPKTRVIFDTQASAHYTVVEVYATNRMGLLYDITHTLSDFGINTYRAIIGSKGDQIVNVFYVLDNKGHLINNEIFQKEIEEALLFASQ</sequence>
<dbReference type="CDD" id="cd04899">
    <property type="entry name" value="ACT_ACR-UUR-like_2"/>
    <property type="match status" value="1"/>
</dbReference>
<keyword evidence="4 7" id="KW-0378">Hydrolase</keyword>
<dbReference type="InterPro" id="IPR043519">
    <property type="entry name" value="NT_sf"/>
</dbReference>
<dbReference type="GO" id="GO:0006808">
    <property type="term" value="P:regulation of nitrogen utilization"/>
    <property type="evidence" value="ECO:0007669"/>
    <property type="project" value="UniProtKB-UniRule"/>
</dbReference>
<comment type="catalytic activity">
    <reaction evidence="7">
        <text>[protein-PII]-L-tyrosine + UTP = [protein-PII]-uridylyl-L-tyrosine + diphosphate</text>
        <dbReference type="Rhea" id="RHEA:13673"/>
        <dbReference type="Rhea" id="RHEA-COMP:12147"/>
        <dbReference type="Rhea" id="RHEA-COMP:12148"/>
        <dbReference type="ChEBI" id="CHEBI:33019"/>
        <dbReference type="ChEBI" id="CHEBI:46398"/>
        <dbReference type="ChEBI" id="CHEBI:46858"/>
        <dbReference type="ChEBI" id="CHEBI:90602"/>
        <dbReference type="EC" id="2.7.7.59"/>
    </reaction>
</comment>
<name>A0A8J6ND42_9BACT</name>
<protein>
    <recommendedName>
        <fullName evidence="7">Bifunctional uridylyltransferase/uridylyl-removing enzyme</fullName>
        <shortName evidence="7">UTase/UR</shortName>
    </recommendedName>
    <alternativeName>
        <fullName evidence="7">Bifunctional [protein-PII] modification enzyme</fullName>
    </alternativeName>
    <alternativeName>
        <fullName evidence="7">Bifunctional nitrogen sensor protein</fullName>
    </alternativeName>
    <domain>
        <recommendedName>
            <fullName evidence="7">[Protein-PII] uridylyltransferase</fullName>
            <shortName evidence="7">PII uridylyltransferase</shortName>
            <shortName evidence="7">UTase</shortName>
            <ecNumber evidence="7">2.7.7.59</ecNumber>
        </recommendedName>
    </domain>
    <domain>
        <recommendedName>
            <fullName evidence="7">[Protein-PII]-UMP uridylyl-removing enzyme</fullName>
            <shortName evidence="7">UR</shortName>
            <ecNumber evidence="7">3.1.4.-</ecNumber>
        </recommendedName>
    </domain>
</protein>
<evidence type="ECO:0000259" key="8">
    <source>
        <dbReference type="PROSITE" id="PS51671"/>
    </source>
</evidence>
<evidence type="ECO:0000256" key="4">
    <source>
        <dbReference type="ARBA" id="ARBA00022801"/>
    </source>
</evidence>
<comment type="cofactor">
    <cofactor evidence="7">
        <name>Mg(2+)</name>
        <dbReference type="ChEBI" id="CHEBI:18420"/>
    </cofactor>
</comment>
<dbReference type="SUPFAM" id="SSF81593">
    <property type="entry name" value="Nucleotidyltransferase substrate binding subunit/domain"/>
    <property type="match status" value="1"/>
</dbReference>
<comment type="domain">
    <text evidence="7">Has four distinct domains: an N-terminal nucleotidyltransferase (NT) domain responsible for UTase activity, a central HD domain that encodes UR activity, and two C-terminal ACT domains that seem to have a role in glutamine sensing.</text>
</comment>
<dbReference type="Gene3D" id="1.10.3090.10">
    <property type="entry name" value="cca-adding enzyme, domain 2"/>
    <property type="match status" value="1"/>
</dbReference>
<dbReference type="NCBIfam" id="TIGR01693">
    <property type="entry name" value="UTase_glnD"/>
    <property type="match status" value="1"/>
</dbReference>
<dbReference type="InterPro" id="IPR003607">
    <property type="entry name" value="HD/PDEase_dom"/>
</dbReference>
<organism evidence="10 11">
    <name type="scientific">Candidatus Desulfobia pelagia</name>
    <dbReference type="NCBI Taxonomy" id="2841692"/>
    <lineage>
        <taxon>Bacteria</taxon>
        <taxon>Pseudomonadati</taxon>
        <taxon>Thermodesulfobacteriota</taxon>
        <taxon>Desulfobulbia</taxon>
        <taxon>Desulfobulbales</taxon>
        <taxon>Desulfobulbaceae</taxon>
        <taxon>Candidatus Desulfobia</taxon>
    </lineage>
</organism>
<dbReference type="InterPro" id="IPR045865">
    <property type="entry name" value="ACT-like_dom_sf"/>
</dbReference>
<dbReference type="CDD" id="cd05401">
    <property type="entry name" value="NT_GlnE_GlnD_like"/>
    <property type="match status" value="1"/>
</dbReference>
<evidence type="ECO:0000256" key="1">
    <source>
        <dbReference type="ARBA" id="ARBA00022679"/>
    </source>
</evidence>
<keyword evidence="2 7" id="KW-0548">Nucleotidyltransferase</keyword>
<feature type="region of interest" description="Uridylyltransferase" evidence="7">
    <location>
        <begin position="1"/>
        <end position="315"/>
    </location>
</feature>
<evidence type="ECO:0000259" key="9">
    <source>
        <dbReference type="PROSITE" id="PS51831"/>
    </source>
</evidence>
<comment type="similarity">
    <text evidence="7">Belongs to the GlnD family.</text>
</comment>
<evidence type="ECO:0000313" key="11">
    <source>
        <dbReference type="Proteomes" id="UP000614424"/>
    </source>
</evidence>
<dbReference type="GO" id="GO:0008081">
    <property type="term" value="F:phosphoric diester hydrolase activity"/>
    <property type="evidence" value="ECO:0007669"/>
    <property type="project" value="UniProtKB-UniRule"/>
</dbReference>
<feature type="domain" description="ACT" evidence="8">
    <location>
        <begin position="656"/>
        <end position="738"/>
    </location>
</feature>
<dbReference type="EMBL" id="JACNJZ010000102">
    <property type="protein sequence ID" value="MBC8317744.1"/>
    <property type="molecule type" value="Genomic_DNA"/>
</dbReference>
<dbReference type="PROSITE" id="PS51671">
    <property type="entry name" value="ACT"/>
    <property type="match status" value="2"/>
</dbReference>